<proteinExistence type="predicted"/>
<evidence type="ECO:0000313" key="3">
    <source>
        <dbReference type="Proteomes" id="UP000027161"/>
    </source>
</evidence>
<comment type="caution">
    <text evidence="2">The sequence shown here is derived from an EMBL/GenBank/DDBJ whole genome shotgun (WGS) entry which is preliminary data.</text>
</comment>
<dbReference type="AlphaFoldDB" id="A0A8E0WKR5"/>
<name>A0A8E0WKR5_9RICK</name>
<gene>
    <name evidence="2" type="ORF">REISMN_07525</name>
</gene>
<reference evidence="2 3" key="1">
    <citation type="submission" date="2014-02" db="EMBL/GenBank/DDBJ databases">
        <title>Draft genome sequence of Rickettsia buchneri sp. nov. ISO7T.</title>
        <authorList>
            <person name="Felsheim R.F."/>
            <person name="Kurtti T.J."/>
            <person name="Munderloh U.G."/>
        </authorList>
    </citation>
    <scope>NUCLEOTIDE SEQUENCE [LARGE SCALE GENOMIC DNA]</scope>
    <source>
        <strain evidence="2 3">ISO7</strain>
    </source>
</reference>
<keyword evidence="3" id="KW-1185">Reference proteome</keyword>
<dbReference type="EMBL" id="JFKF01000169">
    <property type="protein sequence ID" value="KDO02354.1"/>
    <property type="molecule type" value="Genomic_DNA"/>
</dbReference>
<protein>
    <recommendedName>
        <fullName evidence="1">Transposase DDE domain-containing protein</fullName>
    </recommendedName>
</protein>
<feature type="domain" description="Transposase DDE" evidence="1">
    <location>
        <begin position="1"/>
        <end position="41"/>
    </location>
</feature>
<dbReference type="Pfam" id="PF13612">
    <property type="entry name" value="DDE_Tnp_1_3"/>
    <property type="match status" value="1"/>
</dbReference>
<organism evidence="2 3">
    <name type="scientific">Rickettsia tamurae subsp. buchneri</name>
    <dbReference type="NCBI Taxonomy" id="1462938"/>
    <lineage>
        <taxon>Bacteria</taxon>
        <taxon>Pseudomonadati</taxon>
        <taxon>Pseudomonadota</taxon>
        <taxon>Alphaproteobacteria</taxon>
        <taxon>Rickettsiales</taxon>
        <taxon>Rickettsiaceae</taxon>
        <taxon>Rickettsieae</taxon>
        <taxon>Rickettsia</taxon>
        <taxon>spotted fever group</taxon>
    </lineage>
</organism>
<dbReference type="InterPro" id="IPR025668">
    <property type="entry name" value="Tnp_DDE_dom"/>
</dbReference>
<evidence type="ECO:0000259" key="1">
    <source>
        <dbReference type="Pfam" id="PF13612"/>
    </source>
</evidence>
<sequence length="70" mass="7918">MKNKLMSMLDKILLLKKALIESVFSKIKLLGKFGHSRHRSVTNAFVHMVAALINYQMSDNKPSITSLLIC</sequence>
<dbReference type="Proteomes" id="UP000027161">
    <property type="component" value="Unassembled WGS sequence"/>
</dbReference>
<evidence type="ECO:0000313" key="2">
    <source>
        <dbReference type="EMBL" id="KDO02354.1"/>
    </source>
</evidence>
<accession>A0A8E0WKR5</accession>